<dbReference type="AlphaFoldDB" id="A0A4Q5LU40"/>
<evidence type="ECO:0000313" key="1">
    <source>
        <dbReference type="EMBL" id="RYU93112.1"/>
    </source>
</evidence>
<dbReference type="Pfam" id="PF09234">
    <property type="entry name" value="DUF1963"/>
    <property type="match status" value="1"/>
</dbReference>
<keyword evidence="2" id="KW-1185">Reference proteome</keyword>
<dbReference type="PANTHER" id="PTHR36436">
    <property type="entry name" value="SLL5081 PROTEIN"/>
    <property type="match status" value="1"/>
</dbReference>
<dbReference type="PANTHER" id="PTHR36436:SF6">
    <property type="entry name" value="SLL5081 PROTEIN"/>
    <property type="match status" value="1"/>
</dbReference>
<accession>A0A4Q5LU40</accession>
<reference evidence="1 2" key="1">
    <citation type="submission" date="2019-02" db="EMBL/GenBank/DDBJ databases">
        <title>Bacterial novel species Emticicia sp. 17J42-9 isolated from soil.</title>
        <authorList>
            <person name="Jung H.-Y."/>
        </authorList>
    </citation>
    <scope>NUCLEOTIDE SEQUENCE [LARGE SCALE GENOMIC DNA]</scope>
    <source>
        <strain evidence="1 2">17J42-9</strain>
    </source>
</reference>
<comment type="caution">
    <text evidence="1">The sequence shown here is derived from an EMBL/GenBank/DDBJ whole genome shotgun (WGS) entry which is preliminary data.</text>
</comment>
<dbReference type="InterPro" id="IPR015315">
    <property type="entry name" value="DUF1963"/>
</dbReference>
<dbReference type="EMBL" id="SEWF01000056">
    <property type="protein sequence ID" value="RYU93112.1"/>
    <property type="molecule type" value="Genomic_DNA"/>
</dbReference>
<dbReference type="OrthoDB" id="1414356at2"/>
<name>A0A4Q5LU40_9BACT</name>
<dbReference type="InterPro" id="IPR035948">
    <property type="entry name" value="YwqG-like_sf"/>
</dbReference>
<dbReference type="SUPFAM" id="SSF103032">
    <property type="entry name" value="Hypothetical protein YwqG"/>
    <property type="match status" value="1"/>
</dbReference>
<sequence length="277" mass="32667">MTKDTLIDKLTKHQLNSILKKIEPELRDTIRIYPIAGEEKDIHIGQTKIGGKPDLSETQVWPTESVVEKKKRFWLFGKSTEEIRVETLAFIAQINLEEIAPFDTENVLPEKGILYFFYWVYSDICKVIFYEKNVKALKRTDFPEDLKETSKFKASAIQVAKEISFPYMESKVYNKFTDQEQDKFWGKINEEIIINKLLGYSDNIQGEMESECEGVFNHSEGDELERIAKNWILLLQIDSNEENKMMWGDCGRLYFWIRREDLINRRFENVKVVVQCH</sequence>
<organism evidence="1 2">
    <name type="scientific">Emticicia agri</name>
    <dbReference type="NCBI Taxonomy" id="2492393"/>
    <lineage>
        <taxon>Bacteria</taxon>
        <taxon>Pseudomonadati</taxon>
        <taxon>Bacteroidota</taxon>
        <taxon>Cytophagia</taxon>
        <taxon>Cytophagales</taxon>
        <taxon>Leadbetterellaceae</taxon>
        <taxon>Emticicia</taxon>
    </lineage>
</organism>
<dbReference type="Gene3D" id="2.30.320.10">
    <property type="entry name" value="YwqG-like"/>
    <property type="match status" value="1"/>
</dbReference>
<dbReference type="RefSeq" id="WP_130023752.1">
    <property type="nucleotide sequence ID" value="NZ_SEWF01000056.1"/>
</dbReference>
<gene>
    <name evidence="1" type="ORF">EWM59_23790</name>
</gene>
<proteinExistence type="predicted"/>
<protein>
    <submittedName>
        <fullName evidence="1">DUF1963 domain-containing protein</fullName>
    </submittedName>
</protein>
<evidence type="ECO:0000313" key="2">
    <source>
        <dbReference type="Proteomes" id="UP000293162"/>
    </source>
</evidence>
<dbReference type="Proteomes" id="UP000293162">
    <property type="component" value="Unassembled WGS sequence"/>
</dbReference>